<feature type="transmembrane region" description="Helical" evidence="8">
    <location>
        <begin position="270"/>
        <end position="288"/>
    </location>
</feature>
<evidence type="ECO:0000313" key="11">
    <source>
        <dbReference type="Proteomes" id="UP000249005"/>
    </source>
</evidence>
<dbReference type="OrthoDB" id="5430053at2"/>
<dbReference type="InterPro" id="IPR050638">
    <property type="entry name" value="AA-Vitamin_Transporters"/>
</dbReference>
<feature type="transmembrane region" description="Helical" evidence="8">
    <location>
        <begin position="69"/>
        <end position="91"/>
    </location>
</feature>
<accession>A0A2X4V8P3</accession>
<feature type="transmembrane region" description="Helical" evidence="8">
    <location>
        <begin position="181"/>
        <end position="202"/>
    </location>
</feature>
<feature type="transmembrane region" description="Helical" evidence="8">
    <location>
        <begin position="7"/>
        <end position="29"/>
    </location>
</feature>
<keyword evidence="11" id="KW-1185">Reference proteome</keyword>
<keyword evidence="5 8" id="KW-1133">Transmembrane helix</keyword>
<feature type="domain" description="EamA" evidence="9">
    <location>
        <begin position="11"/>
        <end position="141"/>
    </location>
</feature>
<evidence type="ECO:0000256" key="7">
    <source>
        <dbReference type="ARBA" id="ARBA00040595"/>
    </source>
</evidence>
<evidence type="ECO:0000313" key="10">
    <source>
        <dbReference type="EMBL" id="SQI43072.1"/>
    </source>
</evidence>
<evidence type="ECO:0000259" key="9">
    <source>
        <dbReference type="Pfam" id="PF00892"/>
    </source>
</evidence>
<dbReference type="GO" id="GO:0005886">
    <property type="term" value="C:plasma membrane"/>
    <property type="evidence" value="ECO:0007669"/>
    <property type="project" value="UniProtKB-SubCell"/>
</dbReference>
<feature type="transmembrane region" description="Helical" evidence="8">
    <location>
        <begin position="35"/>
        <end position="57"/>
    </location>
</feature>
<dbReference type="SUPFAM" id="SSF103481">
    <property type="entry name" value="Multidrug resistance efflux transporter EmrE"/>
    <property type="match status" value="2"/>
</dbReference>
<feature type="domain" description="EamA" evidence="9">
    <location>
        <begin position="151"/>
        <end position="287"/>
    </location>
</feature>
<feature type="transmembrane region" description="Helical" evidence="8">
    <location>
        <begin position="150"/>
        <end position="169"/>
    </location>
</feature>
<feature type="transmembrane region" description="Helical" evidence="8">
    <location>
        <begin position="243"/>
        <end position="264"/>
    </location>
</feature>
<organism evidence="10 11">
    <name type="scientific">Leminorella richardii</name>
    <dbReference type="NCBI Taxonomy" id="158841"/>
    <lineage>
        <taxon>Bacteria</taxon>
        <taxon>Pseudomonadati</taxon>
        <taxon>Pseudomonadota</taxon>
        <taxon>Gammaproteobacteria</taxon>
        <taxon>Enterobacterales</taxon>
        <taxon>Budviciaceae</taxon>
        <taxon>Leminorella</taxon>
    </lineage>
</organism>
<keyword evidence="4 8" id="KW-0812">Transmembrane</keyword>
<dbReference type="PANTHER" id="PTHR32322:SF18">
    <property type="entry name" value="S-ADENOSYLMETHIONINE_S-ADENOSYLHOMOCYSTEINE TRANSPORTER"/>
    <property type="match status" value="1"/>
</dbReference>
<comment type="subcellular location">
    <subcellularLocation>
        <location evidence="1">Cell membrane</location>
        <topology evidence="1">Multi-pass membrane protein</topology>
    </subcellularLocation>
</comment>
<evidence type="ECO:0000256" key="2">
    <source>
        <dbReference type="ARBA" id="ARBA00009853"/>
    </source>
</evidence>
<evidence type="ECO:0000256" key="6">
    <source>
        <dbReference type="ARBA" id="ARBA00023136"/>
    </source>
</evidence>
<feature type="transmembrane region" description="Helical" evidence="8">
    <location>
        <begin position="125"/>
        <end position="144"/>
    </location>
</feature>
<dbReference type="RefSeq" id="WP_111741217.1">
    <property type="nucleotide sequence ID" value="NZ_LR698987.1"/>
</dbReference>
<protein>
    <recommendedName>
        <fullName evidence="7">Threonine/homoserine exporter RhtA</fullName>
    </recommendedName>
</protein>
<evidence type="ECO:0000256" key="5">
    <source>
        <dbReference type="ARBA" id="ARBA00022989"/>
    </source>
</evidence>
<dbReference type="InterPro" id="IPR037185">
    <property type="entry name" value="EmrE-like"/>
</dbReference>
<dbReference type="Proteomes" id="UP000249005">
    <property type="component" value="Chromosome 1"/>
</dbReference>
<dbReference type="KEGG" id="lri:NCTC12151_02836"/>
<dbReference type="EMBL" id="LS483470">
    <property type="protein sequence ID" value="SQI43072.1"/>
    <property type="molecule type" value="Genomic_DNA"/>
</dbReference>
<proteinExistence type="inferred from homology"/>
<dbReference type="Pfam" id="PF00892">
    <property type="entry name" value="EamA"/>
    <property type="match status" value="2"/>
</dbReference>
<reference evidence="10 11" key="1">
    <citation type="submission" date="2018-06" db="EMBL/GenBank/DDBJ databases">
        <authorList>
            <consortium name="Pathogen Informatics"/>
            <person name="Doyle S."/>
        </authorList>
    </citation>
    <scope>NUCLEOTIDE SEQUENCE [LARGE SCALE GENOMIC DNA]</scope>
    <source>
        <strain evidence="10 11">NCTC12151</strain>
    </source>
</reference>
<name>A0A2X4V8P3_9GAMM</name>
<keyword evidence="3" id="KW-1003">Cell membrane</keyword>
<feature type="transmembrane region" description="Helical" evidence="8">
    <location>
        <begin position="97"/>
        <end position="118"/>
    </location>
</feature>
<dbReference type="PANTHER" id="PTHR32322">
    <property type="entry name" value="INNER MEMBRANE TRANSPORTER"/>
    <property type="match status" value="1"/>
</dbReference>
<sequence length="298" mass="32613">MFLPLKLNVSALLALVCLTGIWGYGWIVMKSVLPYVGAFDFAAMRCSLGAVLLLLVLKVRNRGMKPPPLLPTFIIGLLQTAGMVGFSQWALVNGGAGKVAILTYTMPFWVILMAALFLKERLRKVQYLATGIAVCGMVLILQPWKINSGIIGSLLALCSGFFWGASAIYAKRLYIRYQTDLLSLTTWQMVWGALVLVVIAFVTHSRPIEWHPYMWGGLLFNAVLGTAVAWVLWMFILKNLPAAVAGMGALAVPICGALLSWWLLGERPNSYEAAGILCVILALIVVSLPPRKREVSTT</sequence>
<dbReference type="AlphaFoldDB" id="A0A2X4V8P3"/>
<comment type="similarity">
    <text evidence="2">Belongs to the drug/metabolite transporter (DMT) superfamily. 10 TMS drug/metabolite exporter (DME) (TC 2.A.7.3) family.</text>
</comment>
<keyword evidence="6 8" id="KW-0472">Membrane</keyword>
<evidence type="ECO:0000256" key="3">
    <source>
        <dbReference type="ARBA" id="ARBA00022475"/>
    </source>
</evidence>
<evidence type="ECO:0000256" key="4">
    <source>
        <dbReference type="ARBA" id="ARBA00022692"/>
    </source>
</evidence>
<feature type="transmembrane region" description="Helical" evidence="8">
    <location>
        <begin position="214"/>
        <end position="236"/>
    </location>
</feature>
<evidence type="ECO:0000256" key="1">
    <source>
        <dbReference type="ARBA" id="ARBA00004651"/>
    </source>
</evidence>
<evidence type="ECO:0000256" key="8">
    <source>
        <dbReference type="SAM" id="Phobius"/>
    </source>
</evidence>
<gene>
    <name evidence="10" type="primary">yijE_1</name>
    <name evidence="10" type="ORF">NCTC12151_02836</name>
</gene>
<dbReference type="InterPro" id="IPR000620">
    <property type="entry name" value="EamA_dom"/>
</dbReference>